<evidence type="ECO:0000256" key="2">
    <source>
        <dbReference type="ARBA" id="ARBA00022452"/>
    </source>
</evidence>
<dbReference type="InterPro" id="IPR039910">
    <property type="entry name" value="D15-like"/>
</dbReference>
<dbReference type="PANTHER" id="PTHR12815">
    <property type="entry name" value="SORTING AND ASSEMBLY MACHINERY SAMM50 PROTEIN FAMILY MEMBER"/>
    <property type="match status" value="1"/>
</dbReference>
<reference evidence="6 7" key="1">
    <citation type="submission" date="2019-12" db="EMBL/GenBank/DDBJ databases">
        <title>Genomic-based taxomic classification of the family Erythrobacteraceae.</title>
        <authorList>
            <person name="Xu L."/>
        </authorList>
    </citation>
    <scope>NUCLEOTIDE SEQUENCE [LARGE SCALE GENOMIC DNA]</scope>
    <source>
        <strain evidence="6 7">DSM 16225</strain>
    </source>
</reference>
<feature type="region of interest" description="Disordered" evidence="4">
    <location>
        <begin position="31"/>
        <end position="57"/>
    </location>
</feature>
<dbReference type="PANTHER" id="PTHR12815:SF42">
    <property type="entry name" value="BACTERIAL SURFACE ANTIGEN (D15) DOMAIN-CONTAINING PROTEIN"/>
    <property type="match status" value="1"/>
</dbReference>
<dbReference type="Proteomes" id="UP000444185">
    <property type="component" value="Unassembled WGS sequence"/>
</dbReference>
<protein>
    <submittedName>
        <fullName evidence="6">BamA/TamA family outer membrane protein</fullName>
    </submittedName>
</protein>
<dbReference type="GO" id="GO:0019867">
    <property type="term" value="C:outer membrane"/>
    <property type="evidence" value="ECO:0007669"/>
    <property type="project" value="InterPro"/>
</dbReference>
<evidence type="ECO:0000256" key="1">
    <source>
        <dbReference type="ARBA" id="ARBA00004370"/>
    </source>
</evidence>
<feature type="domain" description="Bacterial surface antigen (D15)" evidence="5">
    <location>
        <begin position="408"/>
        <end position="704"/>
    </location>
</feature>
<comment type="caution">
    <text evidence="6">The sequence shown here is derived from an EMBL/GenBank/DDBJ whole genome shotgun (WGS) entry which is preliminary data.</text>
</comment>
<evidence type="ECO:0000259" key="5">
    <source>
        <dbReference type="Pfam" id="PF01103"/>
    </source>
</evidence>
<dbReference type="Gene3D" id="3.10.20.310">
    <property type="entry name" value="membrane protein fhac"/>
    <property type="match status" value="2"/>
</dbReference>
<comment type="subcellular location">
    <subcellularLocation>
        <location evidence="1">Membrane</location>
    </subcellularLocation>
</comment>
<evidence type="ECO:0000313" key="6">
    <source>
        <dbReference type="EMBL" id="MXO49892.1"/>
    </source>
</evidence>
<keyword evidence="7" id="KW-1185">Reference proteome</keyword>
<evidence type="ECO:0000313" key="7">
    <source>
        <dbReference type="Proteomes" id="UP000444185"/>
    </source>
</evidence>
<dbReference type="Gene3D" id="2.40.160.50">
    <property type="entry name" value="membrane protein fhac: a member of the omp85/tpsb transporter family"/>
    <property type="match status" value="1"/>
</dbReference>
<keyword evidence="2" id="KW-1134">Transmembrane beta strand</keyword>
<keyword evidence="3" id="KW-0472">Membrane</keyword>
<evidence type="ECO:0000256" key="4">
    <source>
        <dbReference type="SAM" id="MobiDB-lite"/>
    </source>
</evidence>
<dbReference type="OrthoDB" id="9769707at2"/>
<proteinExistence type="predicted"/>
<organism evidence="6 7">
    <name type="scientific">Qipengyuania gaetbuli</name>
    <dbReference type="NCBI Taxonomy" id="266952"/>
    <lineage>
        <taxon>Bacteria</taxon>
        <taxon>Pseudomonadati</taxon>
        <taxon>Pseudomonadota</taxon>
        <taxon>Alphaproteobacteria</taxon>
        <taxon>Sphingomonadales</taxon>
        <taxon>Erythrobacteraceae</taxon>
        <taxon>Qipengyuania</taxon>
    </lineage>
</organism>
<sequence>MKSCVAALALASVPAATQDQQAPERLEDLIPDSALDNPEEWAAQGTVEDTETTGDVVPEPETPIDAPPGFDLAWPDELEIDGFEPLEPEEDIQFADLDTGAPQVEFENAETEQLADNLILGFPQAEPPFTERGGFVARYEALSTIEELGSDDANVAQIAARAREDEELLNNLLRVYGYYNGEILRTIGALEPGEGEAEGRPVVRFDVIPGVRYRYGTIDLGNLRSAPDYNALRDVFNILPGDYLQSDTIIQEQFDLDRALGESGYAFARIEEPELLIDHDRQEGDLTLPVEPGGKYVFGEVTSNDPEFLSSRHLASIARFEPGDTYQRSLSMDLRRAVTATGLVSSVAITPREITAPQGDEPGVVAMDVEMTRAKLRTIAGAIGYGSEEGFRVQASWEHRNLFPPEGSLKVRGVAGTLEQLAGVTFRKNNFGGRDQVLTLDAYVSNLDTAAYDARTVAITGTYERLSTLLFQKPLAWALGAEILATDERNRVIGGIERPRRTYFVGSVFGRATIDTTDSLLDPTKGFRVTGFLAPETSRTGGEQYYYLRNQVDGSHYQSIGMDMVVAGRVRFASIQGAPLFAIPPSRRLYAGGGGSVRGYGYQKIGPVNDLLEPVGGRSLVEASVEARIGTGFFDGAVSIVPFFDLGAVSIESTPDFRFVKYGAGVGLRYDTGFGPLRLDVGVPLNPDEDDSPVAVYVSLGQAF</sequence>
<dbReference type="AlphaFoldDB" id="A0A844XY95"/>
<dbReference type="InterPro" id="IPR000184">
    <property type="entry name" value="Bac_surfAg_D15"/>
</dbReference>
<evidence type="ECO:0000256" key="3">
    <source>
        <dbReference type="ARBA" id="ARBA00023136"/>
    </source>
</evidence>
<dbReference type="EMBL" id="WTYF01000003">
    <property type="protein sequence ID" value="MXO49892.1"/>
    <property type="molecule type" value="Genomic_DNA"/>
</dbReference>
<keyword evidence="2" id="KW-0812">Transmembrane</keyword>
<dbReference type="Pfam" id="PF01103">
    <property type="entry name" value="Omp85"/>
    <property type="match status" value="1"/>
</dbReference>
<name>A0A844XY95_9SPHN</name>
<gene>
    <name evidence="6" type="ORF">GRI42_01080</name>
</gene>
<accession>A0A844XY95</accession>